<dbReference type="Proteomes" id="UP000799118">
    <property type="component" value="Unassembled WGS sequence"/>
</dbReference>
<evidence type="ECO:0008006" key="3">
    <source>
        <dbReference type="Google" id="ProtNLM"/>
    </source>
</evidence>
<dbReference type="EMBL" id="ML769444">
    <property type="protein sequence ID" value="KAE9401645.1"/>
    <property type="molecule type" value="Genomic_DNA"/>
</dbReference>
<sequence length="102" mass="12280">MTDASWKYWKISRALPQRFLSILTQLQTGYFPLQQHLYCIKRAESPACPCYKQKPKMMHHYLMECPVHCNPRAWLRLNIPQGNWTMTELLTNERMLKHLFNL</sequence>
<evidence type="ECO:0000313" key="1">
    <source>
        <dbReference type="EMBL" id="KAE9401645.1"/>
    </source>
</evidence>
<accession>A0A6A4HYI4</accession>
<organism evidence="1 2">
    <name type="scientific">Gymnopus androsaceus JB14</name>
    <dbReference type="NCBI Taxonomy" id="1447944"/>
    <lineage>
        <taxon>Eukaryota</taxon>
        <taxon>Fungi</taxon>
        <taxon>Dikarya</taxon>
        <taxon>Basidiomycota</taxon>
        <taxon>Agaricomycotina</taxon>
        <taxon>Agaricomycetes</taxon>
        <taxon>Agaricomycetidae</taxon>
        <taxon>Agaricales</taxon>
        <taxon>Marasmiineae</taxon>
        <taxon>Omphalotaceae</taxon>
        <taxon>Gymnopus</taxon>
    </lineage>
</organism>
<dbReference type="AlphaFoldDB" id="A0A6A4HYI4"/>
<protein>
    <recommendedName>
        <fullName evidence="3">Reverse transcriptase zinc-binding domain-containing protein</fullName>
    </recommendedName>
</protein>
<gene>
    <name evidence="1" type="ORF">BT96DRAFT_817615</name>
</gene>
<name>A0A6A4HYI4_9AGAR</name>
<evidence type="ECO:0000313" key="2">
    <source>
        <dbReference type="Proteomes" id="UP000799118"/>
    </source>
</evidence>
<dbReference type="OrthoDB" id="2650954at2759"/>
<proteinExistence type="predicted"/>
<reference evidence="1" key="1">
    <citation type="journal article" date="2019" name="Environ. Microbiol.">
        <title>Fungal ecological strategies reflected in gene transcription - a case study of two litter decomposers.</title>
        <authorList>
            <person name="Barbi F."/>
            <person name="Kohler A."/>
            <person name="Barry K."/>
            <person name="Baskaran P."/>
            <person name="Daum C."/>
            <person name="Fauchery L."/>
            <person name="Ihrmark K."/>
            <person name="Kuo A."/>
            <person name="LaButti K."/>
            <person name="Lipzen A."/>
            <person name="Morin E."/>
            <person name="Grigoriev I.V."/>
            <person name="Henrissat B."/>
            <person name="Lindahl B."/>
            <person name="Martin F."/>
        </authorList>
    </citation>
    <scope>NUCLEOTIDE SEQUENCE</scope>
    <source>
        <strain evidence="1">JB14</strain>
    </source>
</reference>
<keyword evidence="2" id="KW-1185">Reference proteome</keyword>